<dbReference type="Xenbase" id="XB-GENE-963000">
    <property type="gene designation" value="auh"/>
</dbReference>
<dbReference type="Bgee" id="ENSXETG00000000805">
    <property type="expression patterns" value="Expressed in heart and 12 other cell types or tissues"/>
</dbReference>
<evidence type="ECO:0000313" key="4">
    <source>
        <dbReference type="Ensembl" id="ENSXETP00000115828"/>
    </source>
</evidence>
<dbReference type="SUPFAM" id="SSF52096">
    <property type="entry name" value="ClpP/crotonase"/>
    <property type="match status" value="1"/>
</dbReference>
<dbReference type="InterPro" id="IPR018376">
    <property type="entry name" value="Enoyl-CoA_hyd/isom_CS"/>
</dbReference>
<dbReference type="InterPro" id="IPR014748">
    <property type="entry name" value="Enoyl-CoA_hydra_C"/>
</dbReference>
<reference evidence="4" key="1">
    <citation type="journal article" date="2010" name="Science">
        <title>The genome of the Western clawed frog Xenopus tropicalis.</title>
        <authorList>
            <person name="Hellsten U."/>
            <person name="Harland R.M."/>
            <person name="Gilchrist M.J."/>
            <person name="Hendrix D."/>
            <person name="Jurka J."/>
            <person name="Kapitonov V."/>
            <person name="Ovcharenko I."/>
            <person name="Putnam N.H."/>
            <person name="Shu S."/>
            <person name="Taher L."/>
            <person name="Blitz I.L."/>
            <person name="Blumberg B."/>
            <person name="Dichmann D.S."/>
            <person name="Dubchak I."/>
            <person name="Amaya E."/>
            <person name="Detter J.C."/>
            <person name="Fletcher R."/>
            <person name="Gerhard D.S."/>
            <person name="Goodstein D."/>
            <person name="Graves T."/>
            <person name="Grigoriev I.V."/>
            <person name="Grimwood J."/>
            <person name="Kawashima T."/>
            <person name="Lindquist E."/>
            <person name="Lucas S.M."/>
            <person name="Mead P.E."/>
            <person name="Mitros T."/>
            <person name="Ogino H."/>
            <person name="Ohta Y."/>
            <person name="Poliakov A.V."/>
            <person name="Pollet N."/>
            <person name="Robert J."/>
            <person name="Salamov A."/>
            <person name="Sater A.K."/>
            <person name="Schmutz J."/>
            <person name="Terry A."/>
            <person name="Vize P.D."/>
            <person name="Warren W.C."/>
            <person name="Wells D."/>
            <person name="Wills A."/>
            <person name="Wilson R.K."/>
            <person name="Zimmerman L.B."/>
            <person name="Zorn A.M."/>
            <person name="Grainger R."/>
            <person name="Grammer T."/>
            <person name="Khokha M.K."/>
            <person name="Richardson P.M."/>
            <person name="Rokhsar D.S."/>
        </authorList>
    </citation>
    <scope>NUCLEOTIDE SEQUENCE [LARGE SCALE GENOMIC DNA]</scope>
    <source>
        <strain evidence="4">Nigerian</strain>
    </source>
</reference>
<dbReference type="Pfam" id="PF00378">
    <property type="entry name" value="ECH_1"/>
    <property type="match status" value="2"/>
</dbReference>
<evidence type="ECO:0000256" key="1">
    <source>
        <dbReference type="ARBA" id="ARBA00005254"/>
    </source>
</evidence>
<dbReference type="InterPro" id="IPR001753">
    <property type="entry name" value="Enoyl-CoA_hydra/iso"/>
</dbReference>
<evidence type="ECO:0000256" key="3">
    <source>
        <dbReference type="RuleBase" id="RU003707"/>
    </source>
</evidence>
<dbReference type="AlphaFoldDB" id="A0A803K634"/>
<protein>
    <submittedName>
        <fullName evidence="4">AU RNA-binding protein/enoyl-CoA hydratase</fullName>
    </submittedName>
</protein>
<dbReference type="PROSITE" id="PS00166">
    <property type="entry name" value="ENOYL_COA_HYDRATASE"/>
    <property type="match status" value="1"/>
</dbReference>
<proteinExistence type="inferred from homology"/>
<dbReference type="CDD" id="cd06558">
    <property type="entry name" value="crotonase-like"/>
    <property type="match status" value="1"/>
</dbReference>
<dbReference type="InterPro" id="IPR029045">
    <property type="entry name" value="ClpP/crotonase-like_dom_sf"/>
</dbReference>
<organism evidence="4">
    <name type="scientific">Xenopus tropicalis</name>
    <name type="common">Western clawed frog</name>
    <name type="synonym">Silurana tropicalis</name>
    <dbReference type="NCBI Taxonomy" id="8364"/>
    <lineage>
        <taxon>Eukaryota</taxon>
        <taxon>Metazoa</taxon>
        <taxon>Chordata</taxon>
        <taxon>Craniata</taxon>
        <taxon>Vertebrata</taxon>
        <taxon>Euteleostomi</taxon>
        <taxon>Amphibia</taxon>
        <taxon>Batrachia</taxon>
        <taxon>Anura</taxon>
        <taxon>Pipoidea</taxon>
        <taxon>Pipidae</taxon>
        <taxon>Xenopodinae</taxon>
        <taxon>Xenopus</taxon>
        <taxon>Silurana</taxon>
    </lineage>
</organism>
<dbReference type="FunFam" id="3.90.226.10:FF:000072">
    <property type="entry name" value="Enoyl-CoA hydratase domain-containing protein 2, mitochondrial"/>
    <property type="match status" value="1"/>
</dbReference>
<dbReference type="Gene3D" id="3.90.226.10">
    <property type="entry name" value="2-enoyl-CoA Hydratase, Chain A, domain 1"/>
    <property type="match status" value="2"/>
</dbReference>
<dbReference type="GeneTree" id="ENSGT00940000157484"/>
<name>A0A803K634_XENTR</name>
<dbReference type="Ensembl" id="ENSXETT00000120148">
    <property type="protein sequence ID" value="ENSXETP00000115828"/>
    <property type="gene ID" value="ENSXETG00000000805"/>
</dbReference>
<dbReference type="PANTHER" id="PTHR11941:SF12">
    <property type="entry name" value="METHYLGLUTACONYL-COA HYDRATASE, MITOCHONDRIAL"/>
    <property type="match status" value="1"/>
</dbReference>
<evidence type="ECO:0000256" key="2">
    <source>
        <dbReference type="ARBA" id="ARBA00023239"/>
    </source>
</evidence>
<comment type="similarity">
    <text evidence="1 3">Belongs to the enoyl-CoA hydratase/isomerase family.</text>
</comment>
<dbReference type="PANTHER" id="PTHR11941">
    <property type="entry name" value="ENOYL-COA HYDRATASE-RELATED"/>
    <property type="match status" value="1"/>
</dbReference>
<reference evidence="4" key="2">
    <citation type="submission" date="2021-03" db="UniProtKB">
        <authorList>
            <consortium name="Ensembl"/>
        </authorList>
    </citation>
    <scope>IDENTIFICATION</scope>
</reference>
<sequence>MAALAGLRVLSCGSGARLTSCAASWLLPRSPPATQVQVGLSGCGHGERYYSSAEKGEDELRVRYLEGDDQGIVVLGINRPQAKNAISKGLVKSMMKMIDSLKGNNKVRTVVLRSEVPGVFCAANLPMPTIAALDGAALGGGLEMAMACDIIVAASSAKMGLVETKLAIIPGAGGTQRLPRAVGVALAKELIFSARVLDGNEAKSLGLVSHVVEQNDAGDAAFKRAVALAREFTPQGPIALRMAKLAINQGIEVDLATGLAIEEACYAQIIPTKDRIEGLLAFKEKRPPRYKGE</sequence>
<dbReference type="Gene3D" id="1.10.12.10">
    <property type="entry name" value="Lyase 2-enoyl-coa Hydratase, Chain A, domain 2"/>
    <property type="match status" value="1"/>
</dbReference>
<dbReference type="FunFam" id="1.10.12.10:FF:000001">
    <property type="entry name" value="Probable enoyl-CoA hydratase, mitochondrial"/>
    <property type="match status" value="1"/>
</dbReference>
<keyword evidence="2" id="KW-0456">Lyase</keyword>
<gene>
    <name evidence="4" type="primary">auh</name>
</gene>
<dbReference type="GO" id="GO:0004300">
    <property type="term" value="F:enoyl-CoA hydratase activity"/>
    <property type="evidence" value="ECO:0007669"/>
    <property type="project" value="UniProtKB-ARBA"/>
</dbReference>
<accession>A0A803K634</accession>